<comment type="similarity">
    <text evidence="1">Belongs to the WD repeat CDC20/Fizzy family.</text>
</comment>
<evidence type="ECO:0000256" key="2">
    <source>
        <dbReference type="ARBA" id="ARBA00022574"/>
    </source>
</evidence>
<sequence length="497" mass="53632">MFASYSNASSPPLSYRSPPGSLMAASPVDTPILKPKIYTPIVLPECTDDTNDEHAYSTSLIRSIASSGLEDANTSRPSSDPRAYGQNPRRPLSPAGSLGITADRDLENVTTTHVFRNLKITDDYYLNAVAWGPGNFAVGHDQRVTLMAETGLTKAAVRVLPTTLPPHRRKLDTVTSVAVSPDGTIVAAGTTMSMLVMFDAHDRRLLLRCQLNCGRIAALSFRPCGEYITMGTRRGSAITFSMARLLSIASRSNHRMVTGSRLIAGCAIMHESQAHDAEVCGVKWSHDGSYLATGGNDARVFIWKTPHLTPMAKPVRLVGHKAAVKAFGWSCQSPHYLATGGGSSDGKLRIWDVRTGAMLAEVATRSQLCSIAWSETADAICVGHGYSSNCVTLWEFDKFQGPSAIKQVGVVATHGGRVMFLGSRGNKVASGSSDGSIRVFTLFGAEKEPRHWTPDSIPLDMTDRTKKSTKKDLRSFFAVRTSAGLWLDPYSSSMAAM</sequence>
<evidence type="ECO:0000256" key="1">
    <source>
        <dbReference type="ARBA" id="ARBA00006445"/>
    </source>
</evidence>
<evidence type="ECO:0000259" key="7">
    <source>
        <dbReference type="Pfam" id="PF24807"/>
    </source>
</evidence>
<dbReference type="InterPro" id="IPR033010">
    <property type="entry name" value="Cdc20/Fizzy"/>
</dbReference>
<dbReference type="InterPro" id="IPR056150">
    <property type="entry name" value="WD40_CDC20-Fz"/>
</dbReference>
<dbReference type="GO" id="GO:0005680">
    <property type="term" value="C:anaphase-promoting complex"/>
    <property type="evidence" value="ECO:0007669"/>
    <property type="project" value="TreeGrafter"/>
</dbReference>
<proteinExistence type="inferred from homology"/>
<keyword evidence="4" id="KW-0131">Cell cycle</keyword>
<evidence type="ECO:0000313" key="8">
    <source>
        <dbReference type="EMBL" id="KAG9394860.1"/>
    </source>
</evidence>
<evidence type="ECO:0000256" key="6">
    <source>
        <dbReference type="SAM" id="MobiDB-lite"/>
    </source>
</evidence>
<dbReference type="GO" id="GO:0031145">
    <property type="term" value="P:anaphase-promoting complex-dependent catabolic process"/>
    <property type="evidence" value="ECO:0007669"/>
    <property type="project" value="TreeGrafter"/>
</dbReference>
<name>A0A8J6AYZ1_9EUKA</name>
<evidence type="ECO:0000313" key="9">
    <source>
        <dbReference type="Proteomes" id="UP000717585"/>
    </source>
</evidence>
<dbReference type="PROSITE" id="PS50294">
    <property type="entry name" value="WD_REPEATS_REGION"/>
    <property type="match status" value="1"/>
</dbReference>
<dbReference type="InterPro" id="IPR015943">
    <property type="entry name" value="WD40/YVTN_repeat-like_dom_sf"/>
</dbReference>
<dbReference type="GO" id="GO:0010997">
    <property type="term" value="F:anaphase-promoting complex binding"/>
    <property type="evidence" value="ECO:0007669"/>
    <property type="project" value="InterPro"/>
</dbReference>
<dbReference type="AlphaFoldDB" id="A0A8J6AYZ1"/>
<reference evidence="8" key="1">
    <citation type="submission" date="2021-05" db="EMBL/GenBank/DDBJ databases">
        <title>A free-living protist that lacks canonical eukaryotic 1 DNA replication and segregation systems.</title>
        <authorList>
            <person name="Salas-Leiva D.E."/>
            <person name="Tromer E.C."/>
            <person name="Curtis B.A."/>
            <person name="Jerlstrom-Hultqvist J."/>
            <person name="Kolisko M."/>
            <person name="Yi Z."/>
            <person name="Salas-Leiva J.S."/>
            <person name="Gallot-Lavallee L."/>
            <person name="Kops G.J.P.L."/>
            <person name="Archibald J.M."/>
            <person name="Simpson A.G.B."/>
            <person name="Roger A.J."/>
        </authorList>
    </citation>
    <scope>NUCLEOTIDE SEQUENCE</scope>
    <source>
        <strain evidence="8">BICM</strain>
    </source>
</reference>
<dbReference type="GO" id="GO:1990757">
    <property type="term" value="F:ubiquitin ligase activator activity"/>
    <property type="evidence" value="ECO:0007669"/>
    <property type="project" value="TreeGrafter"/>
</dbReference>
<dbReference type="InterPro" id="IPR036322">
    <property type="entry name" value="WD40_repeat_dom_sf"/>
</dbReference>
<protein>
    <submittedName>
        <fullName evidence="8">WD domain G-beta repeat</fullName>
    </submittedName>
</protein>
<keyword evidence="3" id="KW-0677">Repeat</keyword>
<dbReference type="SUPFAM" id="SSF50978">
    <property type="entry name" value="WD40 repeat-like"/>
    <property type="match status" value="1"/>
</dbReference>
<dbReference type="EMBL" id="JAHDYR010000012">
    <property type="protein sequence ID" value="KAG9394860.1"/>
    <property type="molecule type" value="Genomic_DNA"/>
</dbReference>
<feature type="domain" description="CDC20/Fizzy WD40" evidence="7">
    <location>
        <begin position="120"/>
        <end position="440"/>
    </location>
</feature>
<dbReference type="InterPro" id="IPR019775">
    <property type="entry name" value="WD40_repeat_CS"/>
</dbReference>
<feature type="region of interest" description="Disordered" evidence="6">
    <location>
        <begin position="67"/>
        <end position="99"/>
    </location>
</feature>
<dbReference type="SMART" id="SM00320">
    <property type="entry name" value="WD40"/>
    <property type="match status" value="4"/>
</dbReference>
<dbReference type="PANTHER" id="PTHR19918">
    <property type="entry name" value="CELL DIVISION CYCLE 20 CDC20 FIZZY -RELATED"/>
    <property type="match status" value="1"/>
</dbReference>
<feature type="repeat" description="WD" evidence="5">
    <location>
        <begin position="272"/>
        <end position="304"/>
    </location>
</feature>
<evidence type="ECO:0000256" key="5">
    <source>
        <dbReference type="PROSITE-ProRule" id="PRU00221"/>
    </source>
</evidence>
<keyword evidence="2 5" id="KW-0853">WD repeat</keyword>
<dbReference type="InterPro" id="IPR001680">
    <property type="entry name" value="WD40_rpt"/>
</dbReference>
<dbReference type="Proteomes" id="UP000717585">
    <property type="component" value="Unassembled WGS sequence"/>
</dbReference>
<dbReference type="PANTHER" id="PTHR19918:SF1">
    <property type="entry name" value="FIZZY-RELATED PROTEIN HOMOLOG"/>
    <property type="match status" value="1"/>
</dbReference>
<dbReference type="PROSITE" id="PS00678">
    <property type="entry name" value="WD_REPEATS_1"/>
    <property type="match status" value="1"/>
</dbReference>
<evidence type="ECO:0000256" key="4">
    <source>
        <dbReference type="ARBA" id="ARBA00023306"/>
    </source>
</evidence>
<accession>A0A8J6AYZ1</accession>
<keyword evidence="9" id="KW-1185">Reference proteome</keyword>
<gene>
    <name evidence="8" type="ORF">J8273_0067</name>
</gene>
<feature type="repeat" description="WD" evidence="5">
    <location>
        <begin position="342"/>
        <end position="361"/>
    </location>
</feature>
<evidence type="ECO:0000256" key="3">
    <source>
        <dbReference type="ARBA" id="ARBA00022737"/>
    </source>
</evidence>
<dbReference type="Gene3D" id="2.130.10.10">
    <property type="entry name" value="YVTN repeat-like/Quinoprotein amine dehydrogenase"/>
    <property type="match status" value="1"/>
</dbReference>
<feature type="compositionally biased region" description="Polar residues" evidence="6">
    <location>
        <begin position="67"/>
        <end position="78"/>
    </location>
</feature>
<organism evidence="8 9">
    <name type="scientific">Carpediemonas membranifera</name>
    <dbReference type="NCBI Taxonomy" id="201153"/>
    <lineage>
        <taxon>Eukaryota</taxon>
        <taxon>Metamonada</taxon>
        <taxon>Carpediemonas-like organisms</taxon>
        <taxon>Carpediemonas</taxon>
    </lineage>
</organism>
<dbReference type="Pfam" id="PF24807">
    <property type="entry name" value="WD40_CDC20-Fz"/>
    <property type="match status" value="1"/>
</dbReference>
<dbReference type="GO" id="GO:1905786">
    <property type="term" value="P:positive regulation of anaphase-promoting complex-dependent catabolic process"/>
    <property type="evidence" value="ECO:0007669"/>
    <property type="project" value="TreeGrafter"/>
</dbReference>
<dbReference type="PROSITE" id="PS50082">
    <property type="entry name" value="WD_REPEATS_2"/>
    <property type="match status" value="2"/>
</dbReference>
<comment type="caution">
    <text evidence="8">The sequence shown here is derived from an EMBL/GenBank/DDBJ whole genome shotgun (WGS) entry which is preliminary data.</text>
</comment>
<dbReference type="OrthoDB" id="10263272at2759"/>